<evidence type="ECO:0000259" key="2">
    <source>
        <dbReference type="PROSITE" id="PS50234"/>
    </source>
</evidence>
<dbReference type="SUPFAM" id="SSF57625">
    <property type="entry name" value="Invertebrate chitin-binding proteins"/>
    <property type="match status" value="2"/>
</dbReference>
<keyword evidence="1" id="KW-0732">Signal</keyword>
<dbReference type="PROSITE" id="PS50234">
    <property type="entry name" value="VWFA"/>
    <property type="match status" value="1"/>
</dbReference>
<dbReference type="PROSITE" id="PS51257">
    <property type="entry name" value="PROKAR_LIPOPROTEIN"/>
    <property type="match status" value="1"/>
</dbReference>
<evidence type="ECO:0000259" key="3">
    <source>
        <dbReference type="PROSITE" id="PS50940"/>
    </source>
</evidence>
<dbReference type="CDD" id="cd01450">
    <property type="entry name" value="vWFA_subfamily_ECM"/>
    <property type="match status" value="1"/>
</dbReference>
<evidence type="ECO:0000256" key="1">
    <source>
        <dbReference type="SAM" id="SignalP"/>
    </source>
</evidence>
<dbReference type="AlphaFoldDB" id="A0AAN9BID1"/>
<dbReference type="PRINTS" id="PR00453">
    <property type="entry name" value="VWFADOMAIN"/>
</dbReference>
<accession>A0AAN9BID1</accession>
<dbReference type="Gene3D" id="3.40.50.410">
    <property type="entry name" value="von Willebrand factor, type A domain"/>
    <property type="match status" value="1"/>
</dbReference>
<organism evidence="4 5">
    <name type="scientific">Littorina saxatilis</name>
    <dbReference type="NCBI Taxonomy" id="31220"/>
    <lineage>
        <taxon>Eukaryota</taxon>
        <taxon>Metazoa</taxon>
        <taxon>Spiralia</taxon>
        <taxon>Lophotrochozoa</taxon>
        <taxon>Mollusca</taxon>
        <taxon>Gastropoda</taxon>
        <taxon>Caenogastropoda</taxon>
        <taxon>Littorinimorpha</taxon>
        <taxon>Littorinoidea</taxon>
        <taxon>Littorinidae</taxon>
        <taxon>Littorina</taxon>
    </lineage>
</organism>
<dbReference type="PANTHER" id="PTHR24020">
    <property type="entry name" value="COLLAGEN ALPHA"/>
    <property type="match status" value="1"/>
</dbReference>
<feature type="signal peptide" evidence="1">
    <location>
        <begin position="1"/>
        <end position="21"/>
    </location>
</feature>
<protein>
    <submittedName>
        <fullName evidence="4">Uncharacterized protein</fullName>
    </submittedName>
</protein>
<feature type="domain" description="VWFA" evidence="2">
    <location>
        <begin position="187"/>
        <end position="362"/>
    </location>
</feature>
<dbReference type="InterPro" id="IPR036465">
    <property type="entry name" value="vWFA_dom_sf"/>
</dbReference>
<dbReference type="Gene3D" id="2.170.140.10">
    <property type="entry name" value="Chitin binding domain"/>
    <property type="match status" value="2"/>
</dbReference>
<dbReference type="InterPro" id="IPR050525">
    <property type="entry name" value="ECM_Assembly_Org"/>
</dbReference>
<dbReference type="InterPro" id="IPR002035">
    <property type="entry name" value="VWF_A"/>
</dbReference>
<dbReference type="SMART" id="SM00494">
    <property type="entry name" value="ChtBD2"/>
    <property type="match status" value="3"/>
</dbReference>
<reference evidence="4 5" key="1">
    <citation type="submission" date="2024-02" db="EMBL/GenBank/DDBJ databases">
        <title>Chromosome-scale genome assembly of the rough periwinkle Littorina saxatilis.</title>
        <authorList>
            <person name="De Jode A."/>
            <person name="Faria R."/>
            <person name="Formenti G."/>
            <person name="Sims Y."/>
            <person name="Smith T.P."/>
            <person name="Tracey A."/>
            <person name="Wood J.M.D."/>
            <person name="Zagrodzka Z.B."/>
            <person name="Johannesson K."/>
            <person name="Butlin R.K."/>
            <person name="Leder E.H."/>
        </authorList>
    </citation>
    <scope>NUCLEOTIDE SEQUENCE [LARGE SCALE GENOMIC DNA]</scope>
    <source>
        <strain evidence="4">Snail1</strain>
        <tissue evidence="4">Muscle</tissue>
    </source>
</reference>
<dbReference type="EMBL" id="JBAMIC010000007">
    <property type="protein sequence ID" value="KAK7105718.1"/>
    <property type="molecule type" value="Genomic_DNA"/>
</dbReference>
<dbReference type="Pfam" id="PF00092">
    <property type="entry name" value="VWA"/>
    <property type="match status" value="1"/>
</dbReference>
<feature type="chain" id="PRO_5042899011" evidence="1">
    <location>
        <begin position="22"/>
        <end position="722"/>
    </location>
</feature>
<dbReference type="Pfam" id="PF01607">
    <property type="entry name" value="CBM_14"/>
    <property type="match status" value="1"/>
</dbReference>
<dbReference type="PROSITE" id="PS50940">
    <property type="entry name" value="CHIT_BIND_II"/>
    <property type="match status" value="2"/>
</dbReference>
<dbReference type="InterPro" id="IPR002557">
    <property type="entry name" value="Chitin-bd_dom"/>
</dbReference>
<gene>
    <name evidence="4" type="ORF">V1264_017062</name>
</gene>
<proteinExistence type="predicted"/>
<comment type="caution">
    <text evidence="4">The sequence shown here is derived from an EMBL/GenBank/DDBJ whole genome shotgun (WGS) entry which is preliminary data.</text>
</comment>
<dbReference type="SUPFAM" id="SSF53300">
    <property type="entry name" value="vWA-like"/>
    <property type="match status" value="1"/>
</dbReference>
<evidence type="ECO:0000313" key="4">
    <source>
        <dbReference type="EMBL" id="KAK7105718.1"/>
    </source>
</evidence>
<dbReference type="InterPro" id="IPR036508">
    <property type="entry name" value="Chitin-bd_dom_sf"/>
</dbReference>
<sequence length="722" mass="79826">MRSWALILAVTLTSFMTSCSGQTVDATRQPGTSGSDVVNSVVDIIKANCIFSEDRQFLRRLAYVESLDGTDTDTYKAGYNGGIWKVNEDKFNATTPCASVIRPTCDLIRQNFNIDWTKVTWVDLRKPLYSGLAAVLYLIQRTNNASVPATIPAQEYLWSHYYHFGAARRNFSMVEQVLDYECADDMDLAFILDSSGSITDADFKLSLEFVAKVVEEMNIPSVVRVATLIFESSPTVKFFFNSYSNKSQVLSAIRGIVRSSGGTATALALDLARTELFTTAHGARSTGTKRVAVLVTDGQSDSLVLTTQAANRLQHLSGVTLFSIGVGGYDLAELKAMSSNPKCSHVFTLSQFSEIDSIITEIQRSTCKAHTTLTRNTTFESSKNTTTISTEKPTKNETVVVNVTCGIVDVYVSYTNPNPNPALYAEKYTATDGKPAYLTSTTSSNGQTVYMTVIGTRLPTTADGLRNCTDFKYQVAVEPIEWKVQCCNGHECKDCTPDQLRKDHHIKEVVCDSTPVNFPNPCTPEHLEAGMVIFPFPYDTNSFIKCDYRGDAYVTLCPNSQTFNPSTRTCGYDAPGTRLVRLPSEYPNPCTPAHIEAQYFYFEYTPDKRLFIHCDPWGNAWLEQCPVQEIWSESLLACIDDRPQNAYTTKSPGHTVANPCTKEALAGGRYFFPYPCDHTRFIHCDVAGNFWVQFCPGGTFFDPATYICLVSDTQGGGEGCGE</sequence>
<feature type="domain" description="Chitin-binding type-2" evidence="3">
    <location>
        <begin position="657"/>
        <end position="722"/>
    </location>
</feature>
<evidence type="ECO:0000313" key="5">
    <source>
        <dbReference type="Proteomes" id="UP001374579"/>
    </source>
</evidence>
<feature type="domain" description="Chitin-binding type-2" evidence="3">
    <location>
        <begin position="519"/>
        <end position="570"/>
    </location>
</feature>
<dbReference type="GO" id="GO:0008061">
    <property type="term" value="F:chitin binding"/>
    <property type="evidence" value="ECO:0007669"/>
    <property type="project" value="InterPro"/>
</dbReference>
<dbReference type="PANTHER" id="PTHR24020:SF20">
    <property type="entry name" value="PH DOMAIN-CONTAINING PROTEIN"/>
    <property type="match status" value="1"/>
</dbReference>
<keyword evidence="5" id="KW-1185">Reference proteome</keyword>
<dbReference type="SMART" id="SM00327">
    <property type="entry name" value="VWA"/>
    <property type="match status" value="1"/>
</dbReference>
<dbReference type="Proteomes" id="UP001374579">
    <property type="component" value="Unassembled WGS sequence"/>
</dbReference>
<name>A0AAN9BID1_9CAEN</name>
<dbReference type="GO" id="GO:0005576">
    <property type="term" value="C:extracellular region"/>
    <property type="evidence" value="ECO:0007669"/>
    <property type="project" value="InterPro"/>
</dbReference>